<reference evidence="1 2" key="1">
    <citation type="submission" date="2016-02" db="EMBL/GenBank/DDBJ databases">
        <title>Genome analysis of coral dinoflagellate symbionts highlights evolutionary adaptations to a symbiotic lifestyle.</title>
        <authorList>
            <person name="Aranda M."/>
            <person name="Li Y."/>
            <person name="Liew Y.J."/>
            <person name="Baumgarten S."/>
            <person name="Simakov O."/>
            <person name="Wilson M."/>
            <person name="Piel J."/>
            <person name="Ashoor H."/>
            <person name="Bougouffa S."/>
            <person name="Bajic V.B."/>
            <person name="Ryu T."/>
            <person name="Ravasi T."/>
            <person name="Bayer T."/>
            <person name="Micklem G."/>
            <person name="Kim H."/>
            <person name="Bhak J."/>
            <person name="Lajeunesse T.C."/>
            <person name="Voolstra C.R."/>
        </authorList>
    </citation>
    <scope>NUCLEOTIDE SEQUENCE [LARGE SCALE GENOMIC DNA]</scope>
    <source>
        <strain evidence="1 2">CCMP2467</strain>
    </source>
</reference>
<keyword evidence="2" id="KW-1185">Reference proteome</keyword>
<name>A0A1Q9EWS5_SYMMI</name>
<organism evidence="1 2">
    <name type="scientific">Symbiodinium microadriaticum</name>
    <name type="common">Dinoflagellate</name>
    <name type="synonym">Zooxanthella microadriatica</name>
    <dbReference type="NCBI Taxonomy" id="2951"/>
    <lineage>
        <taxon>Eukaryota</taxon>
        <taxon>Sar</taxon>
        <taxon>Alveolata</taxon>
        <taxon>Dinophyceae</taxon>
        <taxon>Suessiales</taxon>
        <taxon>Symbiodiniaceae</taxon>
        <taxon>Symbiodinium</taxon>
    </lineage>
</organism>
<accession>A0A1Q9EWS5</accession>
<gene>
    <name evidence="1" type="ORF">AK812_SmicGene4236</name>
</gene>
<dbReference type="EMBL" id="LSRX01000052">
    <property type="protein sequence ID" value="OLQ11896.1"/>
    <property type="molecule type" value="Genomic_DNA"/>
</dbReference>
<comment type="caution">
    <text evidence="1">The sequence shown here is derived from an EMBL/GenBank/DDBJ whole genome shotgun (WGS) entry which is preliminary data.</text>
</comment>
<dbReference type="OMA" id="SEEWMAS"/>
<proteinExistence type="predicted"/>
<dbReference type="AlphaFoldDB" id="A0A1Q9EWS5"/>
<protein>
    <submittedName>
        <fullName evidence="1">Uncharacterized protein</fullName>
    </submittedName>
</protein>
<evidence type="ECO:0000313" key="2">
    <source>
        <dbReference type="Proteomes" id="UP000186817"/>
    </source>
</evidence>
<dbReference type="Proteomes" id="UP000186817">
    <property type="component" value="Unassembled WGS sequence"/>
</dbReference>
<evidence type="ECO:0000313" key="1">
    <source>
        <dbReference type="EMBL" id="OLQ11896.1"/>
    </source>
</evidence>
<sequence>MSLRSWRVKIFQDRSLERPVDREIAAVLTSRNAFNLQELEDEAFDLDEAIAKIDLQFSHTHLSKLQMCFQEAPLHAVAIVKSLKRLKLKSKLDTCQYAALKEVLGMSSLSLGEGGSSRIMHELGLHMRLSTRVAMLIATTRARALCLTPSFEAWTAFQATSWCKGVNWMNDAELVTKMLAPRADFAQHEPSMALLRLGGPDAAKRAVACWKKDILMPAARCLDGVWFQKQAQKWTFGHCNWATALWTTDRHLDSVLQTVVWDRCTWRYFRMWLLARMTNMLPFGMLDHRGHREQDMLCPLCESTTASLQHLLHDCEGVTFRPDWAGDRRVLDATRNSNELQAKILFLGRVVCLAWSKTR</sequence>